<protein>
    <recommendedName>
        <fullName evidence="3">ubiquitinyl hydrolase 1</fullName>
        <ecNumber evidence="3">3.4.19.12</ecNumber>
    </recommendedName>
</protein>
<dbReference type="InterPro" id="IPR019446">
    <property type="entry name" value="BMT5-like"/>
</dbReference>
<dbReference type="InterPro" id="IPR018200">
    <property type="entry name" value="USP_CS"/>
</dbReference>
<evidence type="ECO:0000313" key="12">
    <source>
        <dbReference type="Proteomes" id="UP000536275"/>
    </source>
</evidence>
<feature type="transmembrane region" description="Helical" evidence="9">
    <location>
        <begin position="6"/>
        <end position="25"/>
    </location>
</feature>
<evidence type="ECO:0000256" key="8">
    <source>
        <dbReference type="SAM" id="MobiDB-lite"/>
    </source>
</evidence>
<dbReference type="Pfam" id="PF00443">
    <property type="entry name" value="UCH"/>
    <property type="match status" value="1"/>
</dbReference>
<evidence type="ECO:0000256" key="2">
    <source>
        <dbReference type="ARBA" id="ARBA00009085"/>
    </source>
</evidence>
<keyword evidence="9" id="KW-0812">Transmembrane</keyword>
<evidence type="ECO:0000256" key="1">
    <source>
        <dbReference type="ARBA" id="ARBA00000707"/>
    </source>
</evidence>
<dbReference type="GO" id="GO:0004843">
    <property type="term" value="F:cysteine-type deubiquitinase activity"/>
    <property type="evidence" value="ECO:0007669"/>
    <property type="project" value="UniProtKB-EC"/>
</dbReference>
<dbReference type="SUPFAM" id="SSF54001">
    <property type="entry name" value="Cysteine proteinases"/>
    <property type="match status" value="1"/>
</dbReference>
<feature type="region of interest" description="Disordered" evidence="8">
    <location>
        <begin position="534"/>
        <end position="564"/>
    </location>
</feature>
<dbReference type="AlphaFoldDB" id="A0A8H6F5G4"/>
<dbReference type="InterPro" id="IPR001394">
    <property type="entry name" value="Peptidase_C19_UCH"/>
</dbReference>
<feature type="region of interest" description="Disordered" evidence="8">
    <location>
        <begin position="673"/>
        <end position="728"/>
    </location>
</feature>
<name>A0A8H6F5G4_CANAX</name>
<feature type="compositionally biased region" description="Acidic residues" evidence="8">
    <location>
        <begin position="1088"/>
        <end position="1100"/>
    </location>
</feature>
<evidence type="ECO:0000256" key="3">
    <source>
        <dbReference type="ARBA" id="ARBA00012759"/>
    </source>
</evidence>
<sequence>MFLSRRIILFLIINFTLLLQLFKLTLFTKNKLVATVSTSLLLFISLYYLTTSTTSTLGSKLSSTFNINIIIPKFLRNIMNSARFGSSRPFSRFSYNNNSKKSKEQNFAIKNGGEIGGISNDGNTCFMNSVIQSLASSRELLKFIDSYLYTEIELDKKPNELVFTNALKKLLDNINGKYGSRGKEFSTKPLLNKMPNGPKQNFFSGYNQEDAQEFYQLVMNLLEREYKKMNSSRLPTPEPEDMNNDKSQDNSTATSGGSKFIDVRNIKSDVVSGCDKLGKLGTVYVPAAQVDPNLSDAEHKVLPLELITPVDGISAERIGCLTCGEVGGIRYSVISGLSLNLPSTSSSSSYYSGFDLFQLLNEWINPEVIEDVNCNRCGLIQTKNFLIETLQELKDKSDNSDKLITQFEKRLQLIEIELNKHCITDEVFEKLTIKKQIKKSKKSKQIMLDRPPPLLCIHINRSVFDPRTYMIVKNPSNVSFPSKLNLSPYIVEPKDINMDARLPFRKQDEHFMSEKSHKNGPIGRKSDENLELELELEPVSPSSSSTSPISSPHSSDSSTSSTGFDKAKYESETFTTGTVTVTTDLSNNNNNKTPQNGLLLNSKLLYNLKAVISHYGTHNYGHYICYRKFRGTWWRISDESVYVVTEEEVLSGQGTFMLFYEYDDGFKEVLQDVTDEEEEEKEKEKKKKPQCNENEQGAEADSDSETDADADADIDENDVEKEEDDDHIESLNSSLVNIHDGTESDHLLDKTIVIMKTIMPLLNSILRKHKKLKGKSIQAKGLKGALIRHQHSEKITSKVVKNVEITNQNKMDKLKSMKTSKLARKHNKAHQKEGKSTTKGLMPFNKDGNDKVLLIGEGDFSFAKSLILQNFIQPENLIATSFDSFEQLINKYENVNEIIEELKNMGVIIMHEIDGTNLLKMKKLKLFKDYGNVNYIMFNFPHNGKGIKDVDRNIRDHQRLMLSFFENCQQLFDVINTDTISGYNTFNSNNNNNNNASGSSSTGKIIISMFEGEPYHSWGIKILGKSQGWKVERSGKFDWSMFPEYHHRRTTSMKDTTKPANERDARMYIFEKFTKQDTVKQRKRGNGDSDDDDSDSDNDD</sequence>
<dbReference type="Gene3D" id="3.90.70.10">
    <property type="entry name" value="Cysteine proteinases"/>
    <property type="match status" value="1"/>
</dbReference>
<evidence type="ECO:0000259" key="10">
    <source>
        <dbReference type="PROSITE" id="PS50235"/>
    </source>
</evidence>
<dbReference type="GO" id="GO:0005634">
    <property type="term" value="C:nucleus"/>
    <property type="evidence" value="ECO:0007669"/>
    <property type="project" value="TreeGrafter"/>
</dbReference>
<dbReference type="GO" id="GO:0005829">
    <property type="term" value="C:cytosol"/>
    <property type="evidence" value="ECO:0007669"/>
    <property type="project" value="TreeGrafter"/>
</dbReference>
<dbReference type="PROSITE" id="PS50235">
    <property type="entry name" value="USP_3"/>
    <property type="match status" value="1"/>
</dbReference>
<dbReference type="EC" id="3.4.19.12" evidence="3"/>
<proteinExistence type="inferred from homology"/>
<reference evidence="11 12" key="1">
    <citation type="submission" date="2020-03" db="EMBL/GenBank/DDBJ databases">
        <title>FDA dAtabase for Regulatory Grade micrObial Sequences (FDA-ARGOS): Supporting development and validation of Infectious Disease Dx tests.</title>
        <authorList>
            <person name="Campos J."/>
            <person name="Goldberg B."/>
            <person name="Tallon L."/>
            <person name="Sadzewicz L."/>
            <person name="Vavikolanu K."/>
            <person name="Mehta A."/>
            <person name="Aluvathingal J."/>
            <person name="Nadendla S."/>
            <person name="Nandy P."/>
            <person name="Geyer C."/>
            <person name="Yan Y."/>
            <person name="Sichtig H."/>
        </authorList>
    </citation>
    <scope>NUCLEOTIDE SEQUENCE [LARGE SCALE GENOMIC DNA]</scope>
    <source>
        <strain evidence="11 12">FDAARGOS_656</strain>
    </source>
</reference>
<evidence type="ECO:0000256" key="4">
    <source>
        <dbReference type="ARBA" id="ARBA00022670"/>
    </source>
</evidence>
<feature type="domain" description="USP" evidence="10">
    <location>
        <begin position="116"/>
        <end position="663"/>
    </location>
</feature>
<keyword evidence="7" id="KW-0788">Thiol protease</keyword>
<feature type="region of interest" description="Disordered" evidence="8">
    <location>
        <begin position="817"/>
        <end position="841"/>
    </location>
</feature>
<dbReference type="CDD" id="cd02662">
    <property type="entry name" value="Peptidase_C19F"/>
    <property type="match status" value="1"/>
</dbReference>
<evidence type="ECO:0000256" key="6">
    <source>
        <dbReference type="ARBA" id="ARBA00022801"/>
    </source>
</evidence>
<dbReference type="InterPro" id="IPR028889">
    <property type="entry name" value="USP"/>
</dbReference>
<organism evidence="11 12">
    <name type="scientific">Candida albicans</name>
    <name type="common">Yeast</name>
    <dbReference type="NCBI Taxonomy" id="5476"/>
    <lineage>
        <taxon>Eukaryota</taxon>
        <taxon>Fungi</taxon>
        <taxon>Dikarya</taxon>
        <taxon>Ascomycota</taxon>
        <taxon>Saccharomycotina</taxon>
        <taxon>Pichiomycetes</taxon>
        <taxon>Debaryomycetaceae</taxon>
        <taxon>Candida/Lodderomyces clade</taxon>
        <taxon>Candida</taxon>
    </lineage>
</organism>
<dbReference type="GO" id="GO:0070475">
    <property type="term" value="P:rRNA base methylation"/>
    <property type="evidence" value="ECO:0007669"/>
    <property type="project" value="InterPro"/>
</dbReference>
<dbReference type="InterPro" id="IPR050164">
    <property type="entry name" value="Peptidase_C19"/>
</dbReference>
<comment type="caution">
    <text evidence="11">The sequence shown here is derived from an EMBL/GenBank/DDBJ whole genome shotgun (WGS) entry which is preliminary data.</text>
</comment>
<keyword evidence="4" id="KW-0645">Protease</keyword>
<accession>A0A8H6F5G4</accession>
<dbReference type="GO" id="GO:0006508">
    <property type="term" value="P:proteolysis"/>
    <property type="evidence" value="ECO:0007669"/>
    <property type="project" value="UniProtKB-KW"/>
</dbReference>
<dbReference type="PROSITE" id="PS00972">
    <property type="entry name" value="USP_1"/>
    <property type="match status" value="1"/>
</dbReference>
<comment type="similarity">
    <text evidence="2">Belongs to the peptidase C19 family.</text>
</comment>
<gene>
    <name evidence="11" type="ORF">FOB64_000184</name>
</gene>
<keyword evidence="9" id="KW-1133">Transmembrane helix</keyword>
<evidence type="ECO:0000256" key="5">
    <source>
        <dbReference type="ARBA" id="ARBA00022786"/>
    </source>
</evidence>
<feature type="compositionally biased region" description="Acidic residues" evidence="8">
    <location>
        <begin position="696"/>
        <end position="727"/>
    </location>
</feature>
<dbReference type="Proteomes" id="UP000536275">
    <property type="component" value="Unassembled WGS sequence"/>
</dbReference>
<dbReference type="EMBL" id="JABWAD010000007">
    <property type="protein sequence ID" value="KAF6072120.1"/>
    <property type="molecule type" value="Genomic_DNA"/>
</dbReference>
<keyword evidence="9" id="KW-0472">Membrane</keyword>
<dbReference type="PANTHER" id="PTHR24006:SF888">
    <property type="entry name" value="UBIQUITIN CARBOXYL-TERMINAL HYDROLASE 30"/>
    <property type="match status" value="1"/>
</dbReference>
<dbReference type="GO" id="GO:0070042">
    <property type="term" value="F:rRNA (uridine-N3-)-methyltransferase activity"/>
    <property type="evidence" value="ECO:0007669"/>
    <property type="project" value="InterPro"/>
</dbReference>
<feature type="region of interest" description="Disordered" evidence="8">
    <location>
        <begin position="229"/>
        <end position="256"/>
    </location>
</feature>
<dbReference type="InterPro" id="IPR038765">
    <property type="entry name" value="Papain-like_cys_pep_sf"/>
</dbReference>
<evidence type="ECO:0000256" key="7">
    <source>
        <dbReference type="ARBA" id="ARBA00022807"/>
    </source>
</evidence>
<dbReference type="Pfam" id="PF10354">
    <property type="entry name" value="BMT5-like"/>
    <property type="match status" value="1"/>
</dbReference>
<dbReference type="PANTHER" id="PTHR24006">
    <property type="entry name" value="UBIQUITIN CARBOXYL-TERMINAL HYDROLASE"/>
    <property type="match status" value="1"/>
</dbReference>
<keyword evidence="5" id="KW-0833">Ubl conjugation pathway</keyword>
<feature type="compositionally biased region" description="Low complexity" evidence="8">
    <location>
        <begin position="540"/>
        <end position="562"/>
    </location>
</feature>
<comment type="catalytic activity">
    <reaction evidence="1">
        <text>Thiol-dependent hydrolysis of ester, thioester, amide, peptide and isopeptide bonds formed by the C-terminal Gly of ubiquitin (a 76-residue protein attached to proteins as an intracellular targeting signal).</text>
        <dbReference type="EC" id="3.4.19.12"/>
    </reaction>
</comment>
<evidence type="ECO:0000313" key="11">
    <source>
        <dbReference type="EMBL" id="KAF6072120.1"/>
    </source>
</evidence>
<feature type="compositionally biased region" description="Basic residues" evidence="8">
    <location>
        <begin position="817"/>
        <end position="829"/>
    </location>
</feature>
<keyword evidence="6" id="KW-0378">Hydrolase</keyword>
<dbReference type="PROSITE" id="PS00973">
    <property type="entry name" value="USP_2"/>
    <property type="match status" value="1"/>
</dbReference>
<evidence type="ECO:0000256" key="9">
    <source>
        <dbReference type="SAM" id="Phobius"/>
    </source>
</evidence>
<feature type="transmembrane region" description="Helical" evidence="9">
    <location>
        <begin position="32"/>
        <end position="50"/>
    </location>
</feature>
<feature type="region of interest" description="Disordered" evidence="8">
    <location>
        <begin position="1076"/>
        <end position="1100"/>
    </location>
</feature>
<dbReference type="GO" id="GO:0016579">
    <property type="term" value="P:protein deubiquitination"/>
    <property type="evidence" value="ECO:0007669"/>
    <property type="project" value="InterPro"/>
</dbReference>